<dbReference type="CDD" id="cd12148">
    <property type="entry name" value="fungal_TF_MHR"/>
    <property type="match status" value="1"/>
</dbReference>
<dbReference type="InterPro" id="IPR036864">
    <property type="entry name" value="Zn2-C6_fun-type_DNA-bd_sf"/>
</dbReference>
<dbReference type="PROSITE" id="PS00463">
    <property type="entry name" value="ZN2_CY6_FUNGAL_1"/>
    <property type="match status" value="1"/>
</dbReference>
<evidence type="ECO:0000259" key="3">
    <source>
        <dbReference type="PROSITE" id="PS50048"/>
    </source>
</evidence>
<dbReference type="Proteomes" id="UP001600888">
    <property type="component" value="Unassembled WGS sequence"/>
</dbReference>
<evidence type="ECO:0000256" key="2">
    <source>
        <dbReference type="SAM" id="MobiDB-lite"/>
    </source>
</evidence>
<feature type="region of interest" description="Disordered" evidence="2">
    <location>
        <begin position="297"/>
        <end position="332"/>
    </location>
</feature>
<feature type="domain" description="Zn(2)-C6 fungal-type" evidence="3">
    <location>
        <begin position="57"/>
        <end position="86"/>
    </location>
</feature>
<feature type="region of interest" description="Disordered" evidence="2">
    <location>
        <begin position="226"/>
        <end position="272"/>
    </location>
</feature>
<feature type="non-terminal residue" evidence="4">
    <location>
        <position position="1"/>
    </location>
</feature>
<feature type="compositionally biased region" description="Polar residues" evidence="2">
    <location>
        <begin position="299"/>
        <end position="324"/>
    </location>
</feature>
<dbReference type="Pfam" id="PF00172">
    <property type="entry name" value="Zn_clus"/>
    <property type="match status" value="1"/>
</dbReference>
<dbReference type="PROSITE" id="PS50048">
    <property type="entry name" value="ZN2_CY6_FUNGAL_2"/>
    <property type="match status" value="1"/>
</dbReference>
<keyword evidence="1" id="KW-0539">Nucleus</keyword>
<evidence type="ECO:0000313" key="4">
    <source>
        <dbReference type="EMBL" id="KAL2273322.1"/>
    </source>
</evidence>
<dbReference type="SUPFAM" id="SSF57701">
    <property type="entry name" value="Zn2/Cys6 DNA-binding domain"/>
    <property type="match status" value="1"/>
</dbReference>
<gene>
    <name evidence="4" type="ORF">FJTKL_04787</name>
</gene>
<dbReference type="SMART" id="SM00066">
    <property type="entry name" value="GAL4"/>
    <property type="match status" value="1"/>
</dbReference>
<feature type="region of interest" description="Disordered" evidence="2">
    <location>
        <begin position="98"/>
        <end position="119"/>
    </location>
</feature>
<dbReference type="EMBL" id="JBAWTH010000190">
    <property type="protein sequence ID" value="KAL2273322.1"/>
    <property type="molecule type" value="Genomic_DNA"/>
</dbReference>
<dbReference type="InterPro" id="IPR050987">
    <property type="entry name" value="AtrR-like"/>
</dbReference>
<evidence type="ECO:0000256" key="1">
    <source>
        <dbReference type="ARBA" id="ARBA00023242"/>
    </source>
</evidence>
<protein>
    <recommendedName>
        <fullName evidence="3">Zn(2)-C6 fungal-type domain-containing protein</fullName>
    </recommendedName>
</protein>
<keyword evidence="5" id="KW-1185">Reference proteome</keyword>
<dbReference type="PANTHER" id="PTHR46910:SF25">
    <property type="entry name" value="ABC-TRANSPORTER-REGULATING TRANSCRIPTION FACTOR"/>
    <property type="match status" value="1"/>
</dbReference>
<dbReference type="Gene3D" id="4.10.240.10">
    <property type="entry name" value="Zn(2)-C6 fungal-type DNA-binding domain"/>
    <property type="match status" value="1"/>
</dbReference>
<evidence type="ECO:0000313" key="5">
    <source>
        <dbReference type="Proteomes" id="UP001600888"/>
    </source>
</evidence>
<organism evidence="4 5">
    <name type="scientific">Diaporthe vaccinii</name>
    <dbReference type="NCBI Taxonomy" id="105482"/>
    <lineage>
        <taxon>Eukaryota</taxon>
        <taxon>Fungi</taxon>
        <taxon>Dikarya</taxon>
        <taxon>Ascomycota</taxon>
        <taxon>Pezizomycotina</taxon>
        <taxon>Sordariomycetes</taxon>
        <taxon>Sordariomycetidae</taxon>
        <taxon>Diaporthales</taxon>
        <taxon>Diaporthaceae</taxon>
        <taxon>Diaporthe</taxon>
        <taxon>Diaporthe eres species complex</taxon>
    </lineage>
</organism>
<dbReference type="CDD" id="cd00067">
    <property type="entry name" value="GAL4"/>
    <property type="match status" value="1"/>
</dbReference>
<comment type="caution">
    <text evidence="4">The sequence shown here is derived from an EMBL/GenBank/DDBJ whole genome shotgun (WGS) entry which is preliminary data.</text>
</comment>
<proteinExistence type="predicted"/>
<dbReference type="PANTHER" id="PTHR46910">
    <property type="entry name" value="TRANSCRIPTION FACTOR PDR1"/>
    <property type="match status" value="1"/>
</dbReference>
<reference evidence="4 5" key="1">
    <citation type="submission" date="2024-03" db="EMBL/GenBank/DDBJ databases">
        <title>A high-quality draft genome sequence of Diaporthe vaccinii, a causative agent of upright dieback and viscid rot disease in cranberry plants.</title>
        <authorList>
            <person name="Sarrasin M."/>
            <person name="Lang B.F."/>
            <person name="Burger G."/>
        </authorList>
    </citation>
    <scope>NUCLEOTIDE SEQUENCE [LARGE SCALE GENOMIC DNA]</scope>
    <source>
        <strain evidence="4 5">IS7</strain>
    </source>
</reference>
<sequence length="883" mass="97319">INDNVSISDEPVRDDFALQVARGVSCLGPAFNSKGRPADVTMTPQHDRPRIQRRRGACEGCKAKKTKCDGKCPCCACKLHNIHCRYVDRRNSLKRHIAPGISESSVRHPPLDNPDSARPPILPAYQSAPSYPFHVPGQVQPTVPLDGVSDGCQHIGTSNEDAERFYQSFAAINASGSMSGYALQQMGTTHNWGSLSYLSGAERFYDLPNWNNDGVGQELWSQGCHESNSSSIGAEFGSDTCRPQEDEPALDVLPTPVTEHDTAYPVSTNRNTLSACQQSDEGLEELTTVTYSLGEAPAVSNSEGNTQRIPDSSAPNNPSETASPSLPEDDNCEIDMADTNVLFTEHKQNPLSPLLQLFISIDFDKLYTATTEDSTGRFYARVGEAFQRLTATFRASLATEAKSAPKVAQGCGDAEWNPHIGDMLSSIPYETRKVYIVACYNGLYGFWVDFLVSRDDLESWVEDTAYHSICSSPTADPCRTISAISLLALGSLNTGSLMSLDSLSTGLNYRKSFDSDIQGDPEMGGKISNSSSAQHTGLDLFNLALVAYRHLGTTAQYLSSATFKALMAMSIFAQEAGHPIMNSLLVDAALLSHRLKLYSSAAVEAETPSSESHQREQLQGAFWLLYCLEKPFSLYSGHPSILNDEFIDYDPPNMPSPANLRRKNAEFQQLSNHQALHVQCEYAKICDKIAKDLFGQISLRNSTSRNIQTANQIIRLLNRWYEINVTESPSNIVQVDHPGRGLIFLLHTCKAKFVVYGRSLQLGFRQQGQCERNLAIYDRLENDCLDSARRLILCILNIRYDKIFFNNNDHRILNLVRIATLLIALSEARNSSIMDEGLRHISNACGVFGRIASVDATVLDELIELGQFTKTMTSLLSSNPQGK</sequence>
<accession>A0ABR4DSG0</accession>
<dbReference type="InterPro" id="IPR001138">
    <property type="entry name" value="Zn2Cys6_DnaBD"/>
</dbReference>
<name>A0ABR4DSG0_9PEZI</name>